<keyword evidence="3" id="KW-1185">Reference proteome</keyword>
<accession>A0A5N1J587</accession>
<feature type="chain" id="PRO_5024988449" description="DUF1795 domain-containing protein" evidence="1">
    <location>
        <begin position="20"/>
        <end position="160"/>
    </location>
</feature>
<keyword evidence="1" id="KW-0732">Signal</keyword>
<proteinExistence type="predicted"/>
<organism evidence="2 3">
    <name type="scientific">Adhaeribacter soli</name>
    <dbReference type="NCBI Taxonomy" id="2607655"/>
    <lineage>
        <taxon>Bacteria</taxon>
        <taxon>Pseudomonadati</taxon>
        <taxon>Bacteroidota</taxon>
        <taxon>Cytophagia</taxon>
        <taxon>Cytophagales</taxon>
        <taxon>Hymenobacteraceae</taxon>
        <taxon>Adhaeribacter</taxon>
    </lineage>
</organism>
<dbReference type="Proteomes" id="UP000326570">
    <property type="component" value="Unassembled WGS sequence"/>
</dbReference>
<comment type="caution">
    <text evidence="2">The sequence shown here is derived from an EMBL/GenBank/DDBJ whole genome shotgun (WGS) entry which is preliminary data.</text>
</comment>
<evidence type="ECO:0000313" key="3">
    <source>
        <dbReference type="Proteomes" id="UP000326570"/>
    </source>
</evidence>
<name>A0A5N1J587_9BACT</name>
<evidence type="ECO:0008006" key="4">
    <source>
        <dbReference type="Google" id="ProtNLM"/>
    </source>
</evidence>
<feature type="signal peptide" evidence="1">
    <location>
        <begin position="1"/>
        <end position="19"/>
    </location>
</feature>
<dbReference type="AlphaFoldDB" id="A0A5N1J587"/>
<gene>
    <name evidence="2" type="ORF">F0P94_01900</name>
</gene>
<evidence type="ECO:0000256" key="1">
    <source>
        <dbReference type="SAM" id="SignalP"/>
    </source>
</evidence>
<protein>
    <recommendedName>
        <fullName evidence="4">DUF1795 domain-containing protein</fullName>
    </recommendedName>
</protein>
<evidence type="ECO:0000313" key="2">
    <source>
        <dbReference type="EMBL" id="KAA9345860.1"/>
    </source>
</evidence>
<dbReference type="EMBL" id="VTWT01000001">
    <property type="protein sequence ID" value="KAA9345860.1"/>
    <property type="molecule type" value="Genomic_DNA"/>
</dbReference>
<sequence>MKKLLLLLCLLYLGFSAVAQHYDKYCNNLYSFCIDIPGNFNRVGATKTSEGQHFTSKDGSKLEVYGAPNLQNETLKQRFDRELAALTNDSSVAHSTQLPTIEKAELHENSFTIQFQNQNFTNLIYRKLENNAWKSIELHYPTAKGKEYAERAKRMIGSFK</sequence>
<dbReference type="RefSeq" id="WP_150902003.1">
    <property type="nucleotide sequence ID" value="NZ_VTWT01000001.1"/>
</dbReference>
<reference evidence="2 3" key="1">
    <citation type="submission" date="2019-09" db="EMBL/GenBank/DDBJ databases">
        <title>Genome sequence of Adhaeribacter sp. M2.</title>
        <authorList>
            <person name="Srinivasan S."/>
        </authorList>
    </citation>
    <scope>NUCLEOTIDE SEQUENCE [LARGE SCALE GENOMIC DNA]</scope>
    <source>
        <strain evidence="2 3">M2</strain>
    </source>
</reference>